<feature type="chain" id="PRO_5004901607" evidence="1">
    <location>
        <begin position="22"/>
        <end position="236"/>
    </location>
</feature>
<comment type="caution">
    <text evidence="2">The sequence shown here is derived from an EMBL/GenBank/DDBJ whole genome shotgun (WGS) entry which is preliminary data.</text>
</comment>
<dbReference type="AlphaFoldDB" id="W7UBY6"/>
<name>W7UBY6_9STRA</name>
<evidence type="ECO:0000313" key="3">
    <source>
        <dbReference type="Proteomes" id="UP000019335"/>
    </source>
</evidence>
<reference evidence="2 3" key="1">
    <citation type="journal article" date="2014" name="Mol. Plant">
        <title>Chromosome Scale Genome Assembly and Transcriptome Profiling of Nannochloropsis gaditana in Nitrogen Depletion.</title>
        <authorList>
            <person name="Corteggiani Carpinelli E."/>
            <person name="Telatin A."/>
            <person name="Vitulo N."/>
            <person name="Forcato C."/>
            <person name="D'Angelo M."/>
            <person name="Schiavon R."/>
            <person name="Vezzi A."/>
            <person name="Giacometti G.M."/>
            <person name="Morosinotto T."/>
            <person name="Valle G."/>
        </authorList>
    </citation>
    <scope>NUCLEOTIDE SEQUENCE [LARGE SCALE GENOMIC DNA]</scope>
    <source>
        <strain evidence="2 3">B-31</strain>
    </source>
</reference>
<protein>
    <submittedName>
        <fullName evidence="2">Uncharacterized protein</fullName>
    </submittedName>
</protein>
<keyword evidence="1" id="KW-0732">Signal</keyword>
<proteinExistence type="predicted"/>
<dbReference type="Proteomes" id="UP000019335">
    <property type="component" value="Chromosome 1"/>
</dbReference>
<evidence type="ECO:0000313" key="2">
    <source>
        <dbReference type="EMBL" id="EWM30454.1"/>
    </source>
</evidence>
<evidence type="ECO:0000256" key="1">
    <source>
        <dbReference type="SAM" id="SignalP"/>
    </source>
</evidence>
<accession>W7UBY6</accession>
<gene>
    <name evidence="2" type="ORF">Naga_100100g12</name>
</gene>
<feature type="signal peptide" evidence="1">
    <location>
        <begin position="1"/>
        <end position="21"/>
    </location>
</feature>
<keyword evidence="3" id="KW-1185">Reference proteome</keyword>
<dbReference type="EMBL" id="AZIL01000034">
    <property type="protein sequence ID" value="EWM30454.1"/>
    <property type="molecule type" value="Genomic_DNA"/>
</dbReference>
<sequence>MRVAVTLFATAIVLSAPVSRAFISSNVTNSNDLAAGQKICKPRVLKNFLKCAYVQKGDSATWPDLSSCESVLGDCRGWVYHGVNVDELVGRSYLSAAGVSRKANFLGYYAYGDEDPKKYTRFDCNYVSKLYQDVGHCVLGQTTVQGSLTFEDVVDECIESSLSPVQSAFLWAQTEFLRSAPLDFGKITYFYIIPQLLMGDGLSSESCPVLEGYLKSQTTLVRRRKGSAIPIVPFLE</sequence>
<organism evidence="2 3">
    <name type="scientific">Nannochloropsis gaditana</name>
    <dbReference type="NCBI Taxonomy" id="72520"/>
    <lineage>
        <taxon>Eukaryota</taxon>
        <taxon>Sar</taxon>
        <taxon>Stramenopiles</taxon>
        <taxon>Ochrophyta</taxon>
        <taxon>Eustigmatophyceae</taxon>
        <taxon>Eustigmatales</taxon>
        <taxon>Monodopsidaceae</taxon>
        <taxon>Nannochloropsis</taxon>
    </lineage>
</organism>